<reference evidence="10 11" key="1">
    <citation type="submission" date="2016-10" db="EMBL/GenBank/DDBJ databases">
        <authorList>
            <person name="de Groot N.N."/>
        </authorList>
    </citation>
    <scope>NUCLEOTIDE SEQUENCE [LARGE SCALE GENOMIC DNA]</scope>
    <source>
        <strain evidence="10 11">DSM 7343</strain>
    </source>
</reference>
<protein>
    <submittedName>
        <fullName evidence="10">Polysaccharide chain length determinant protein, PEP-CTERM locus subfamily</fullName>
    </submittedName>
</protein>
<evidence type="ECO:0000256" key="4">
    <source>
        <dbReference type="ARBA" id="ARBA00022989"/>
    </source>
</evidence>
<evidence type="ECO:0000256" key="1">
    <source>
        <dbReference type="ARBA" id="ARBA00004651"/>
    </source>
</evidence>
<organism evidence="10 11">
    <name type="scientific">Desulfuromusa kysingii</name>
    <dbReference type="NCBI Taxonomy" id="37625"/>
    <lineage>
        <taxon>Bacteria</taxon>
        <taxon>Pseudomonadati</taxon>
        <taxon>Thermodesulfobacteriota</taxon>
        <taxon>Desulfuromonadia</taxon>
        <taxon>Desulfuromonadales</taxon>
        <taxon>Geopsychrobacteraceae</taxon>
        <taxon>Desulfuromusa</taxon>
    </lineage>
</organism>
<dbReference type="RefSeq" id="WP_092347859.1">
    <property type="nucleotide sequence ID" value="NZ_FNQN01000006.1"/>
</dbReference>
<keyword evidence="3 7" id="KW-0812">Transmembrane</keyword>
<dbReference type="GO" id="GO:0004713">
    <property type="term" value="F:protein tyrosine kinase activity"/>
    <property type="evidence" value="ECO:0007669"/>
    <property type="project" value="TreeGrafter"/>
</dbReference>
<keyword evidence="11" id="KW-1185">Reference proteome</keyword>
<dbReference type="InterPro" id="IPR050445">
    <property type="entry name" value="Bact_polysacc_biosynth/exp"/>
</dbReference>
<comment type="subcellular location">
    <subcellularLocation>
        <location evidence="1">Cell membrane</location>
        <topology evidence="1">Multi-pass membrane protein</topology>
    </subcellularLocation>
</comment>
<evidence type="ECO:0000259" key="9">
    <source>
        <dbReference type="Pfam" id="PF13807"/>
    </source>
</evidence>
<feature type="domain" description="Polysaccharide chain length determinant N-terminal" evidence="8">
    <location>
        <begin position="7"/>
        <end position="57"/>
    </location>
</feature>
<evidence type="ECO:0000313" key="11">
    <source>
        <dbReference type="Proteomes" id="UP000199409"/>
    </source>
</evidence>
<evidence type="ECO:0000256" key="3">
    <source>
        <dbReference type="ARBA" id="ARBA00022692"/>
    </source>
</evidence>
<accession>A0A1H4B8Y9</accession>
<dbReference type="NCBIfam" id="TIGR03007">
    <property type="entry name" value="pepcterm_ChnLen"/>
    <property type="match status" value="1"/>
</dbReference>
<dbReference type="InterPro" id="IPR003856">
    <property type="entry name" value="LPS_length_determ_N"/>
</dbReference>
<feature type="transmembrane region" description="Helical" evidence="7">
    <location>
        <begin position="476"/>
        <end position="498"/>
    </location>
</feature>
<dbReference type="Pfam" id="PF13807">
    <property type="entry name" value="GNVR"/>
    <property type="match status" value="1"/>
</dbReference>
<dbReference type="OrthoDB" id="5390369at2"/>
<dbReference type="Proteomes" id="UP000199409">
    <property type="component" value="Unassembled WGS sequence"/>
</dbReference>
<evidence type="ECO:0000313" key="10">
    <source>
        <dbReference type="EMBL" id="SEA44536.1"/>
    </source>
</evidence>
<dbReference type="STRING" id="37625.SAMN05660420_02080"/>
<evidence type="ECO:0000256" key="7">
    <source>
        <dbReference type="SAM" id="Phobius"/>
    </source>
</evidence>
<dbReference type="GO" id="GO:0005886">
    <property type="term" value="C:plasma membrane"/>
    <property type="evidence" value="ECO:0007669"/>
    <property type="project" value="UniProtKB-SubCell"/>
</dbReference>
<dbReference type="Pfam" id="PF02706">
    <property type="entry name" value="Wzz"/>
    <property type="match status" value="1"/>
</dbReference>
<dbReference type="EMBL" id="FNQN01000006">
    <property type="protein sequence ID" value="SEA44536.1"/>
    <property type="molecule type" value="Genomic_DNA"/>
</dbReference>
<dbReference type="InterPro" id="IPR014345">
    <property type="entry name" value="XrtA_polysacc_chain"/>
</dbReference>
<dbReference type="InterPro" id="IPR032807">
    <property type="entry name" value="GNVR"/>
</dbReference>
<evidence type="ECO:0000256" key="2">
    <source>
        <dbReference type="ARBA" id="ARBA00022475"/>
    </source>
</evidence>
<gene>
    <name evidence="10" type="ORF">SAMN05660420_02080</name>
</gene>
<name>A0A1H4B8Y9_9BACT</name>
<keyword evidence="4 7" id="KW-1133">Transmembrane helix</keyword>
<dbReference type="PANTHER" id="PTHR32309">
    <property type="entry name" value="TYROSINE-PROTEIN KINASE"/>
    <property type="match status" value="1"/>
</dbReference>
<keyword evidence="6" id="KW-0175">Coiled coil</keyword>
<feature type="domain" description="Tyrosine-protein kinase G-rich" evidence="9">
    <location>
        <begin position="364"/>
        <end position="434"/>
    </location>
</feature>
<dbReference type="AlphaFoldDB" id="A0A1H4B8Y9"/>
<feature type="coiled-coil region" evidence="6">
    <location>
        <begin position="165"/>
        <end position="228"/>
    </location>
</feature>
<evidence type="ECO:0000256" key="6">
    <source>
        <dbReference type="SAM" id="Coils"/>
    </source>
</evidence>
<feature type="transmembrane region" description="Helical" evidence="7">
    <location>
        <begin position="20"/>
        <end position="38"/>
    </location>
</feature>
<feature type="transmembrane region" description="Helical" evidence="7">
    <location>
        <begin position="416"/>
        <end position="435"/>
    </location>
</feature>
<keyword evidence="5 7" id="KW-0472">Membrane</keyword>
<evidence type="ECO:0000256" key="5">
    <source>
        <dbReference type="ARBA" id="ARBA00023136"/>
    </source>
</evidence>
<evidence type="ECO:0000259" key="8">
    <source>
        <dbReference type="Pfam" id="PF02706"/>
    </source>
</evidence>
<keyword evidence="2" id="KW-1003">Cell membrane</keyword>
<dbReference type="PANTHER" id="PTHR32309:SF13">
    <property type="entry name" value="FERRIC ENTEROBACTIN TRANSPORT PROTEIN FEPE"/>
    <property type="match status" value="1"/>
</dbReference>
<sequence>MQNFKELLRYLRALHRHRYLFVFVALMVMTVIGVYSFTLPKKYSADTTVFIERNVIDSLVRGIAVSPDINDRIRVLRYAILSRDLVTKTLEEVGSEIFAKPIAEQQNYISGLIKRINLRIRGQELFTLSLVDKDPSFAQKFVNTLVGTYVEENISAKREETYGANRFLDEQIEIFKAKLEAAEDKIIDFRKKNGIYFSVNEGATLANIRELENQIETIELNQDTLLARKKQIQSQLDSLPETIDMVSESAEGNRLAEMESRLNNLLLKYTDNYPEVIRLKSEIDTLKKRLTEPNNNASKPERTRLTSLNPLHQDLQGRVFELDAELSSLGARKLNLQKTIAKRESELREVPTARKELGILVQERDSIRNVYDELLGRMSQSEVSKQMEIGNKAATFRIVDAAVLPEVPVSPNMMKMFLLAVAGGLGCGVGVIYLLESMDNRIRDVSVFEGLGIDVLAVVPNIVDPAIAKKVWRTDFIVVFTAGVYFLGFAGVFVYEIYLR</sequence>
<proteinExistence type="predicted"/>